<keyword evidence="2" id="KW-1185">Reference proteome</keyword>
<dbReference type="RefSeq" id="WP_250424670.1">
    <property type="nucleotide sequence ID" value="NZ_JAJKBJ010000040.1"/>
</dbReference>
<proteinExistence type="predicted"/>
<dbReference type="Proteomes" id="UP001139721">
    <property type="component" value="Unassembled WGS sequence"/>
</dbReference>
<comment type="caution">
    <text evidence="1">The sequence shown here is derived from an EMBL/GenBank/DDBJ whole genome shotgun (WGS) entry which is preliminary data.</text>
</comment>
<accession>A0A9X2D3J6</accession>
<organism evidence="1 2">
    <name type="scientific">Legionella maioricensis</name>
    <dbReference type="NCBI Taxonomy" id="2896528"/>
    <lineage>
        <taxon>Bacteria</taxon>
        <taxon>Pseudomonadati</taxon>
        <taxon>Pseudomonadota</taxon>
        <taxon>Gammaproteobacteria</taxon>
        <taxon>Legionellales</taxon>
        <taxon>Legionellaceae</taxon>
        <taxon>Legionella</taxon>
    </lineage>
</organism>
<dbReference type="AlphaFoldDB" id="A0A9X2D3J6"/>
<gene>
    <name evidence="1" type="ORF">LOX96_16930</name>
</gene>
<dbReference type="EMBL" id="JAJKBJ010000040">
    <property type="protein sequence ID" value="MCL9685786.1"/>
    <property type="molecule type" value="Genomic_DNA"/>
</dbReference>
<protein>
    <submittedName>
        <fullName evidence="1">Uncharacterized protein</fullName>
    </submittedName>
</protein>
<name>A0A9X2D3J6_9GAMM</name>
<sequence length="233" mass="26606">MNIVRKMNFMLLIGGLLFFNYSNVLGSPSSDKDIMSQKMEENILHSPFKALLHRSDGSKIMAYLYAKDGKSKLAKHYSRIDGESYTTMESIGHFQIYLYDVDRNRFFPGKTPIFKDFNEITLNSEGAKILVLSGDQEGKSDVLLISQFGTAEGDIYEAYGFSQDNLSFKNYIFNNGKKKDNQFYGSILNDDKKKKLVAYTTHQKYEIGGFVILKVNISLSKIPGEIDVQYEDW</sequence>
<evidence type="ECO:0000313" key="1">
    <source>
        <dbReference type="EMBL" id="MCL9685786.1"/>
    </source>
</evidence>
<reference evidence="1" key="1">
    <citation type="submission" date="2021-11" db="EMBL/GenBank/DDBJ databases">
        <title>Legionella maioricencis sp. nov., a new species isolated from hot water samples in Mallorca.</title>
        <authorList>
            <person name="Crespi S."/>
            <person name="Drasar V."/>
            <person name="Salva-Serra F."/>
            <person name="Jaen-Luchoro D."/>
            <person name="Pineiro-Iglesias B."/>
            <person name="Aliaga F."/>
            <person name="Fernandez-Juarez V."/>
            <person name="Coll G."/>
            <person name="Moore E.R.B."/>
            <person name="Bennasar-Figueras A."/>
        </authorList>
    </citation>
    <scope>NUCLEOTIDE SEQUENCE</scope>
    <source>
        <strain evidence="1">HCPI-6</strain>
    </source>
</reference>
<evidence type="ECO:0000313" key="2">
    <source>
        <dbReference type="Proteomes" id="UP001139721"/>
    </source>
</evidence>